<keyword evidence="3 9" id="KW-0813">Transport</keyword>
<evidence type="ECO:0000256" key="7">
    <source>
        <dbReference type="ARBA" id="ARBA00023065"/>
    </source>
</evidence>
<dbReference type="PANTHER" id="PTHR11629:SF61">
    <property type="entry name" value="V-TYPE PROTON ATPASE SUBUNIT A"/>
    <property type="match status" value="1"/>
</dbReference>
<feature type="transmembrane region" description="Helical" evidence="9">
    <location>
        <begin position="444"/>
        <end position="466"/>
    </location>
</feature>
<comment type="caution">
    <text evidence="10">The sequence shown here is derived from an EMBL/GenBank/DDBJ whole genome shotgun (WGS) entry which is preliminary data.</text>
</comment>
<dbReference type="GO" id="GO:0007035">
    <property type="term" value="P:vacuolar acidification"/>
    <property type="evidence" value="ECO:0007669"/>
    <property type="project" value="TreeGrafter"/>
</dbReference>
<dbReference type="PANTHER" id="PTHR11629">
    <property type="entry name" value="VACUOLAR PROTON ATPASES"/>
    <property type="match status" value="1"/>
</dbReference>
<dbReference type="InterPro" id="IPR026028">
    <property type="entry name" value="V-type_ATPase_116kDa_su_euka"/>
</dbReference>
<gene>
    <name evidence="10" type="ORF">HW555_005266</name>
</gene>
<evidence type="ECO:0000256" key="9">
    <source>
        <dbReference type="RuleBase" id="RU361189"/>
    </source>
</evidence>
<organism evidence="10 11">
    <name type="scientific">Spodoptera exigua</name>
    <name type="common">Beet armyworm</name>
    <name type="synonym">Noctua fulgens</name>
    <dbReference type="NCBI Taxonomy" id="7107"/>
    <lineage>
        <taxon>Eukaryota</taxon>
        <taxon>Metazoa</taxon>
        <taxon>Ecdysozoa</taxon>
        <taxon>Arthropoda</taxon>
        <taxon>Hexapoda</taxon>
        <taxon>Insecta</taxon>
        <taxon>Pterygota</taxon>
        <taxon>Neoptera</taxon>
        <taxon>Endopterygota</taxon>
        <taxon>Lepidoptera</taxon>
        <taxon>Glossata</taxon>
        <taxon>Ditrysia</taxon>
        <taxon>Noctuoidea</taxon>
        <taxon>Noctuidae</taxon>
        <taxon>Amphipyrinae</taxon>
        <taxon>Spodoptera</taxon>
    </lineage>
</organism>
<evidence type="ECO:0000313" key="11">
    <source>
        <dbReference type="Proteomes" id="UP000648187"/>
    </source>
</evidence>
<keyword evidence="5 9" id="KW-0375">Hydrogen ion transport</keyword>
<dbReference type="GO" id="GO:0046961">
    <property type="term" value="F:proton-transporting ATPase activity, rotational mechanism"/>
    <property type="evidence" value="ECO:0007669"/>
    <property type="project" value="InterPro"/>
</dbReference>
<dbReference type="GO" id="GO:0000220">
    <property type="term" value="C:vacuolar proton-transporting V-type ATPase, V0 domain"/>
    <property type="evidence" value="ECO:0007669"/>
    <property type="project" value="InterPro"/>
</dbReference>
<evidence type="ECO:0000256" key="8">
    <source>
        <dbReference type="ARBA" id="ARBA00023136"/>
    </source>
</evidence>
<proteinExistence type="inferred from homology"/>
<accession>A0A835GK21</accession>
<sequence>ELDKGRFTQHVLDIATFIWEVKPVYKMGCMLRSDPMTLCGMYLQPEVAFDVLAELGELGCVQFIDMYPELQLFQRNFVMEVCRYAEMERRLQIIAHEMKLNDIPMLETTAESVAQPVYEMVQFEAQQMGGDVGASRLIVITGVVRRTRCYAFEMMLWRISHGIVYYRQSSNDKILIDPQTRKEIRKVAFLAICQGEALSVRVQKICTGFQVNTFPCPNTQKERIEVIDKLETRITDLDQVLNKTKYLRCKTLRAVSKNFLVWMGTVRKSKAVYHTMNMMRKEKCLIGECWIPNADLDRVNKILSDCSEKVQSNVPSFTSSIETTEMPPTFHRTNKFTRGFQNLINAYGDSTYRELNPGRYVIFLMGMFSIFTGFCYNDIFSKAFNLSNSYWLNLQNVNELSRSHHIDLDPSKETRQPYIFGKDPLWALAKNKIMFENSFKMKSSIIIGIVHMMFGIVLSFFNFRYFKRTYAIFLQFIPELMFLTLLFFWLVIMMYLKWFMYGPKEPDQERNTSCAPQILLLFIDMVLMSETKPANEGCKESYMFENQRLLQTCLVFAALLCVPVLLLGTPIYKLTTNKKKRIKAIAALKAYKSSYEEQDPKTVERLQADVEKYSEAVGELMIHQGVHTIEFVLSTISHTASYLRLWALSLAHAQLSEMLWGMVLSKLALQTHSIDGAVKLVIIFALWATFTLSILVVMEGLSAFLHCLRLHWVEFMSKFYAGGGWPFRPYSFNAILDAESDKTEAGCKSMVVQ</sequence>
<evidence type="ECO:0000256" key="1">
    <source>
        <dbReference type="ARBA" id="ARBA00004141"/>
    </source>
</evidence>
<keyword evidence="8 9" id="KW-0472">Membrane</keyword>
<protein>
    <recommendedName>
        <fullName evidence="9">V-type proton ATPase subunit a</fullName>
    </recommendedName>
</protein>
<dbReference type="AlphaFoldDB" id="A0A835GK21"/>
<evidence type="ECO:0000256" key="2">
    <source>
        <dbReference type="ARBA" id="ARBA00009904"/>
    </source>
</evidence>
<keyword evidence="7 9" id="KW-0406">Ion transport</keyword>
<evidence type="ECO:0000256" key="4">
    <source>
        <dbReference type="ARBA" id="ARBA00022692"/>
    </source>
</evidence>
<dbReference type="EMBL" id="JACKWZ010000067">
    <property type="protein sequence ID" value="KAF9417685.1"/>
    <property type="molecule type" value="Genomic_DNA"/>
</dbReference>
<feature type="transmembrane region" description="Helical" evidence="9">
    <location>
        <begin position="360"/>
        <end position="380"/>
    </location>
</feature>
<keyword evidence="4 9" id="KW-0812">Transmembrane</keyword>
<evidence type="ECO:0000313" key="10">
    <source>
        <dbReference type="EMBL" id="KAF9417685.1"/>
    </source>
</evidence>
<evidence type="ECO:0000256" key="5">
    <source>
        <dbReference type="ARBA" id="ARBA00022781"/>
    </source>
</evidence>
<reference evidence="10" key="1">
    <citation type="submission" date="2020-08" db="EMBL/GenBank/DDBJ databases">
        <title>Spodoptera exigua strain:BAW_Kor-Di-RS1 Genome sequencing and assembly.</title>
        <authorList>
            <person name="Kim J."/>
            <person name="Nam H.Y."/>
            <person name="Kwon M."/>
            <person name="Choi J.H."/>
            <person name="Cho S.R."/>
            <person name="Kim G.-H."/>
        </authorList>
    </citation>
    <scope>NUCLEOTIDE SEQUENCE</scope>
    <source>
        <strain evidence="10">BAW_Kor-Di-RS1</strain>
        <tissue evidence="10">Whole-body</tissue>
    </source>
</reference>
<dbReference type="InterPro" id="IPR002490">
    <property type="entry name" value="V-ATPase_116kDa_su"/>
</dbReference>
<dbReference type="Proteomes" id="UP000648187">
    <property type="component" value="Unassembled WGS sequence"/>
</dbReference>
<evidence type="ECO:0000256" key="6">
    <source>
        <dbReference type="ARBA" id="ARBA00022989"/>
    </source>
</evidence>
<evidence type="ECO:0000256" key="3">
    <source>
        <dbReference type="ARBA" id="ARBA00022448"/>
    </source>
</evidence>
<name>A0A835GK21_SPOEX</name>
<dbReference type="PIRSF" id="PIRSF001293">
    <property type="entry name" value="ATP6V0A1"/>
    <property type="match status" value="1"/>
</dbReference>
<keyword evidence="6 9" id="KW-1133">Transmembrane helix</keyword>
<keyword evidence="11" id="KW-1185">Reference proteome</keyword>
<dbReference type="GO" id="GO:0051117">
    <property type="term" value="F:ATPase binding"/>
    <property type="evidence" value="ECO:0007669"/>
    <property type="project" value="TreeGrafter"/>
</dbReference>
<feature type="transmembrane region" description="Helical" evidence="9">
    <location>
        <begin position="472"/>
        <end position="492"/>
    </location>
</feature>
<feature type="transmembrane region" description="Helical" evidence="9">
    <location>
        <begin position="681"/>
        <end position="708"/>
    </location>
</feature>
<feature type="non-terminal residue" evidence="10">
    <location>
        <position position="1"/>
    </location>
</feature>
<dbReference type="Pfam" id="PF01496">
    <property type="entry name" value="V_ATPase_I"/>
    <property type="match status" value="2"/>
</dbReference>
<comment type="similarity">
    <text evidence="2 9">Belongs to the V-ATPase 116 kDa subunit family.</text>
</comment>
<feature type="transmembrane region" description="Helical" evidence="9">
    <location>
        <begin position="549"/>
        <end position="572"/>
    </location>
</feature>
<dbReference type="GO" id="GO:0005886">
    <property type="term" value="C:plasma membrane"/>
    <property type="evidence" value="ECO:0007669"/>
    <property type="project" value="TreeGrafter"/>
</dbReference>
<comment type="function">
    <text evidence="9">Essential component of the vacuolar proton pump (V-ATPase), a multimeric enzyme that catalyzes the translocation of protons across the membranes. Required for assembly and activity of the V-ATPase.</text>
</comment>
<comment type="subcellular location">
    <subcellularLocation>
        <location evidence="1">Membrane</location>
        <topology evidence="1">Multi-pass membrane protein</topology>
    </subcellularLocation>
</comment>